<accession>A0A891ZK37</accession>
<dbReference type="GeneID" id="67268939"/>
<gene>
    <name evidence="2" type="primary">ND6</name>
</gene>
<reference evidence="2" key="1">
    <citation type="journal article" date="2020" name="Mitochondrial DNA Part B Resour">
        <title>The complete mitochondrial genome of Jesogammarus (Jesogammarus) hinumensis (Crustacea: Amphipoda: Anisogammaridae).</title>
        <authorList>
            <person name="Lee C.W."/>
            <person name="Tomikawa K."/>
            <person name="Min G.S."/>
        </authorList>
    </citation>
    <scope>NUCLEOTIDE SEQUENCE</scope>
</reference>
<dbReference type="CTD" id="4541"/>
<evidence type="ECO:0000256" key="1">
    <source>
        <dbReference type="SAM" id="Phobius"/>
    </source>
</evidence>
<dbReference type="EMBL" id="MT270126">
    <property type="protein sequence ID" value="QRN71586.1"/>
    <property type="molecule type" value="Genomic_DNA"/>
</dbReference>
<evidence type="ECO:0000313" key="2">
    <source>
        <dbReference type="EMBL" id="QRN71586.1"/>
    </source>
</evidence>
<proteinExistence type="predicted"/>
<sequence>MMTTISTAIAGISVLFVCTKMPLALASLVITQTMLISLSSFITFKTPWFSFILMMLFISGMMIIFVYVSSLASNEQTMMKTNYTPLFLVLAPFLLTLCAYNTSNNLNTTNITTLVEDQFNITALLNYKIYTNPIMTLTLTLIIYLLLALVVVVSITSNTKGPLRMKK</sequence>
<reference evidence="2" key="2">
    <citation type="submission" date="2020-03" db="EMBL/GenBank/DDBJ databases">
        <authorList>
            <person name="Lee C.-W."/>
            <person name="Tomikawa K."/>
            <person name="Min G.-S."/>
        </authorList>
    </citation>
    <scope>NUCLEOTIDE SEQUENCE</scope>
</reference>
<name>A0A891ZK37_9CRUS</name>
<organism evidence="2">
    <name type="scientific">Jesogammarus hinumensis</name>
    <dbReference type="NCBI Taxonomy" id="378308"/>
    <lineage>
        <taxon>Eukaryota</taxon>
        <taxon>Metazoa</taxon>
        <taxon>Ecdysozoa</taxon>
        <taxon>Arthropoda</taxon>
        <taxon>Crustacea</taxon>
        <taxon>Multicrustacea</taxon>
        <taxon>Malacostraca</taxon>
        <taxon>Eumalacostraca</taxon>
        <taxon>Peracarida</taxon>
        <taxon>Amphipoda</taxon>
        <taxon>Senticaudata</taxon>
        <taxon>Gammarida</taxon>
        <taxon>Gammaridira</taxon>
        <taxon>Gammaroidea</taxon>
        <taxon>Anisogammaridae</taxon>
        <taxon>Jesogammarus</taxon>
    </lineage>
</organism>
<keyword evidence="1" id="KW-0812">Transmembrane</keyword>
<keyword evidence="1" id="KW-1133">Transmembrane helix</keyword>
<protein>
    <submittedName>
        <fullName evidence="2">NADH dehydrogenase subunit 6</fullName>
    </submittedName>
</protein>
<feature type="transmembrane region" description="Helical" evidence="1">
    <location>
        <begin position="50"/>
        <end position="71"/>
    </location>
</feature>
<feature type="transmembrane region" description="Helical" evidence="1">
    <location>
        <begin position="83"/>
        <end position="102"/>
    </location>
</feature>
<dbReference type="RefSeq" id="YP_010164881.1">
    <property type="nucleotide sequence ID" value="NC_057497.1"/>
</dbReference>
<keyword evidence="1" id="KW-0472">Membrane</keyword>
<keyword evidence="2" id="KW-0496">Mitochondrion</keyword>
<feature type="transmembrane region" description="Helical" evidence="1">
    <location>
        <begin position="134"/>
        <end position="157"/>
    </location>
</feature>
<geneLocation type="mitochondrion" evidence="2"/>
<dbReference type="AlphaFoldDB" id="A0A891ZK37"/>